<dbReference type="InterPro" id="IPR017887">
    <property type="entry name" value="TF_TCP_subgr"/>
</dbReference>
<feature type="compositionally biased region" description="Polar residues" evidence="6">
    <location>
        <begin position="221"/>
        <end position="231"/>
    </location>
</feature>
<reference evidence="9" key="1">
    <citation type="journal article" date="2024" name="IScience">
        <title>Strigolactones Initiate the Formation of Haustorium-like Structures in Castilleja.</title>
        <authorList>
            <person name="Buerger M."/>
            <person name="Peterson D."/>
            <person name="Chory J."/>
        </authorList>
    </citation>
    <scope>NUCLEOTIDE SEQUENCE [LARGE SCALE GENOMIC DNA]</scope>
</reference>
<evidence type="ECO:0000313" key="9">
    <source>
        <dbReference type="Proteomes" id="UP001632038"/>
    </source>
</evidence>
<organism evidence="8 9">
    <name type="scientific">Castilleja foliolosa</name>
    <dbReference type="NCBI Taxonomy" id="1961234"/>
    <lineage>
        <taxon>Eukaryota</taxon>
        <taxon>Viridiplantae</taxon>
        <taxon>Streptophyta</taxon>
        <taxon>Embryophyta</taxon>
        <taxon>Tracheophyta</taxon>
        <taxon>Spermatophyta</taxon>
        <taxon>Magnoliopsida</taxon>
        <taxon>eudicotyledons</taxon>
        <taxon>Gunneridae</taxon>
        <taxon>Pentapetalae</taxon>
        <taxon>asterids</taxon>
        <taxon>lamiids</taxon>
        <taxon>Lamiales</taxon>
        <taxon>Orobanchaceae</taxon>
        <taxon>Pedicularideae</taxon>
        <taxon>Castillejinae</taxon>
        <taxon>Castilleja</taxon>
    </lineage>
</organism>
<dbReference type="PANTHER" id="PTHR31072">
    <property type="entry name" value="TRANSCRIPTION FACTOR TCP4-RELATED"/>
    <property type="match status" value="1"/>
</dbReference>
<dbReference type="Pfam" id="PF03634">
    <property type="entry name" value="TCP"/>
    <property type="match status" value="1"/>
</dbReference>
<dbReference type="AlphaFoldDB" id="A0ABD3DEZ3"/>
<sequence length="277" mass="31196">MNPRDEEATNVTTKQETSTCTSTSTSSWSRSKDPRIVRVSRAFGGKDRHSKVCTVRGLRDRRVRLSVPTAIQLYDLQDRLGLSQPSKVVDWLLNAAKHEIDKLPPLQFPPMMGFQDFAISQSSKQGLISKPNEHIDWTRNVDETTQFDNLHNNNNNNNNNNQGEGEQVNGFLARQNYSANPYNSFVKSSWDQTSISLGLTAHHDLHSFGFLQPVPSSGLLQPYFPNNTQFDPNKDSDDFQTSSPELSNTARPFQFSMTANLLPSQNNAVSDKNKHEL</sequence>
<evidence type="ECO:0000256" key="2">
    <source>
        <dbReference type="ARBA" id="ARBA00023015"/>
    </source>
</evidence>
<dbReference type="GO" id="GO:0005634">
    <property type="term" value="C:nucleus"/>
    <property type="evidence" value="ECO:0007669"/>
    <property type="project" value="UniProtKB-SubCell"/>
</dbReference>
<keyword evidence="5" id="KW-0539">Nucleus</keyword>
<feature type="compositionally biased region" description="Polar residues" evidence="6">
    <location>
        <begin position="239"/>
        <end position="248"/>
    </location>
</feature>
<evidence type="ECO:0000256" key="5">
    <source>
        <dbReference type="ARBA" id="ARBA00023242"/>
    </source>
</evidence>
<name>A0ABD3DEZ3_9LAMI</name>
<dbReference type="GO" id="GO:0003677">
    <property type="term" value="F:DNA binding"/>
    <property type="evidence" value="ECO:0007669"/>
    <property type="project" value="UniProtKB-KW"/>
</dbReference>
<evidence type="ECO:0000256" key="6">
    <source>
        <dbReference type="SAM" id="MobiDB-lite"/>
    </source>
</evidence>
<evidence type="ECO:0000313" key="8">
    <source>
        <dbReference type="EMBL" id="KAL3640201.1"/>
    </source>
</evidence>
<evidence type="ECO:0000256" key="3">
    <source>
        <dbReference type="ARBA" id="ARBA00023125"/>
    </source>
</evidence>
<keyword evidence="2" id="KW-0805">Transcription regulation</keyword>
<gene>
    <name evidence="8" type="ORF">CASFOL_015169</name>
</gene>
<evidence type="ECO:0000259" key="7">
    <source>
        <dbReference type="PROSITE" id="PS51369"/>
    </source>
</evidence>
<evidence type="ECO:0000256" key="4">
    <source>
        <dbReference type="ARBA" id="ARBA00023163"/>
    </source>
</evidence>
<dbReference type="PROSITE" id="PS51369">
    <property type="entry name" value="TCP"/>
    <property type="match status" value="1"/>
</dbReference>
<keyword evidence="4" id="KW-0804">Transcription</keyword>
<dbReference type="Proteomes" id="UP001632038">
    <property type="component" value="Unassembled WGS sequence"/>
</dbReference>
<feature type="compositionally biased region" description="Low complexity" evidence="6">
    <location>
        <begin position="12"/>
        <end position="29"/>
    </location>
</feature>
<protein>
    <recommendedName>
        <fullName evidence="7">TCP domain-containing protein</fullName>
    </recommendedName>
</protein>
<comment type="caution">
    <text evidence="8">The sequence shown here is derived from an EMBL/GenBank/DDBJ whole genome shotgun (WGS) entry which is preliminary data.</text>
</comment>
<accession>A0ABD3DEZ3</accession>
<feature type="domain" description="TCP" evidence="7">
    <location>
        <begin position="45"/>
        <end position="103"/>
    </location>
</feature>
<dbReference type="EMBL" id="JAVIJP010000017">
    <property type="protein sequence ID" value="KAL3640201.1"/>
    <property type="molecule type" value="Genomic_DNA"/>
</dbReference>
<comment type="subcellular location">
    <subcellularLocation>
        <location evidence="1">Nucleus</location>
    </subcellularLocation>
</comment>
<feature type="region of interest" description="Disordered" evidence="6">
    <location>
        <begin position="1"/>
        <end position="33"/>
    </location>
</feature>
<keyword evidence="3" id="KW-0238">DNA-binding</keyword>
<keyword evidence="9" id="KW-1185">Reference proteome</keyword>
<dbReference type="PANTHER" id="PTHR31072:SF268">
    <property type="entry name" value="TCP DOMAIN-CONTAINING PROTEIN"/>
    <property type="match status" value="1"/>
</dbReference>
<feature type="region of interest" description="Disordered" evidence="6">
    <location>
        <begin position="221"/>
        <end position="248"/>
    </location>
</feature>
<dbReference type="InterPro" id="IPR005333">
    <property type="entry name" value="Transcription_factor_TCP"/>
</dbReference>
<evidence type="ECO:0000256" key="1">
    <source>
        <dbReference type="ARBA" id="ARBA00004123"/>
    </source>
</evidence>
<proteinExistence type="predicted"/>